<keyword evidence="2" id="KW-1185">Reference proteome</keyword>
<gene>
    <name evidence="1" type="ORF">F1C79_11195</name>
</gene>
<protein>
    <submittedName>
        <fullName evidence="1">Uncharacterized protein</fullName>
    </submittedName>
</protein>
<evidence type="ECO:0000313" key="1">
    <source>
        <dbReference type="EMBL" id="QEY72131.1"/>
    </source>
</evidence>
<reference evidence="1 2" key="1">
    <citation type="submission" date="2019-09" db="EMBL/GenBank/DDBJ databases">
        <title>Prosopis cineraria nodule microbiome.</title>
        <authorList>
            <person name="Chaluvadi S.R."/>
            <person name="Ali R."/>
            <person name="Wang X."/>
        </authorList>
    </citation>
    <scope>NUCLEOTIDE SEQUENCE [LARGE SCALE GENOMIC DNA]</scope>
    <source>
        <strain evidence="1 2">BG1</strain>
    </source>
</reference>
<evidence type="ECO:0000313" key="2">
    <source>
        <dbReference type="Proteomes" id="UP000326659"/>
    </source>
</evidence>
<dbReference type="KEGG" id="pden:F1C79_11195"/>
<dbReference type="AlphaFoldDB" id="A0A9X7MZZ2"/>
<organism evidence="1 2">
    <name type="scientific">Pseudomonas denitrificans</name>
    <dbReference type="NCBI Taxonomy" id="43306"/>
    <lineage>
        <taxon>Bacteria</taxon>
        <taxon>Pseudomonadati</taxon>
        <taxon>Pseudomonadota</taxon>
        <taxon>Gammaproteobacteria</taxon>
        <taxon>Pseudomonadales</taxon>
        <taxon>Pseudomonadaceae</taxon>
        <taxon>Halopseudomonas</taxon>
    </lineage>
</organism>
<name>A0A9X7MZZ2_PSEDE</name>
<dbReference type="OrthoDB" id="9965147at2"/>
<dbReference type="EMBL" id="CP043626">
    <property type="protein sequence ID" value="QEY72131.1"/>
    <property type="molecule type" value="Genomic_DNA"/>
</dbReference>
<dbReference type="RefSeq" id="WP_151187456.1">
    <property type="nucleotide sequence ID" value="NZ_CP043626.1"/>
</dbReference>
<proteinExistence type="predicted"/>
<sequence length="108" mass="11924">MANADDTTPPTPRPAGPRFIPLATTSQHSYFAPDAALFLRADAPDEALYDAAEDRMSAALDMLAVLERVDQDDAAIPNVFLICRALLLLISDAQSLYQAEHDRRRRRA</sequence>
<accession>A0A9X7MZZ2</accession>
<dbReference type="Proteomes" id="UP000326659">
    <property type="component" value="Chromosome"/>
</dbReference>